<name>A0AAD4LMU2_9AGAM</name>
<feature type="compositionally biased region" description="Polar residues" evidence="1">
    <location>
        <begin position="1"/>
        <end position="20"/>
    </location>
</feature>
<accession>A0AAD4LMU2</accession>
<feature type="region of interest" description="Disordered" evidence="1">
    <location>
        <begin position="1"/>
        <end position="21"/>
    </location>
</feature>
<comment type="caution">
    <text evidence="2">The sequence shown here is derived from an EMBL/GenBank/DDBJ whole genome shotgun (WGS) entry which is preliminary data.</text>
</comment>
<proteinExistence type="predicted"/>
<dbReference type="Proteomes" id="UP001201163">
    <property type="component" value="Unassembled WGS sequence"/>
</dbReference>
<organism evidence="2 3">
    <name type="scientific">Lactarius akahatsu</name>
    <dbReference type="NCBI Taxonomy" id="416441"/>
    <lineage>
        <taxon>Eukaryota</taxon>
        <taxon>Fungi</taxon>
        <taxon>Dikarya</taxon>
        <taxon>Basidiomycota</taxon>
        <taxon>Agaricomycotina</taxon>
        <taxon>Agaricomycetes</taxon>
        <taxon>Russulales</taxon>
        <taxon>Russulaceae</taxon>
        <taxon>Lactarius</taxon>
    </lineage>
</organism>
<gene>
    <name evidence="2" type="ORF">EDB92DRAFT_1814486</name>
</gene>
<keyword evidence="3" id="KW-1185">Reference proteome</keyword>
<sequence>MPGTTNSRQLSDDTGNSQVDQKLDNILLNTPYDHLSDTRKRQRLGCRSGSELEKDPGARLLDLRANDAGEERTMLLANLVPDPSHPFGSPLHGTRVTMTRRHLLGAPRRRSSHHSSTSIFLVLDAHDPAGCRSQLVEEDGRGCEAKGRRFESLDEINLVPRENTRA</sequence>
<reference evidence="2" key="1">
    <citation type="submission" date="2022-01" db="EMBL/GenBank/DDBJ databases">
        <title>Comparative genomics reveals a dynamic genome evolution in the ectomycorrhizal milk-cap (Lactarius) mushrooms.</title>
        <authorList>
            <consortium name="DOE Joint Genome Institute"/>
            <person name="Lebreton A."/>
            <person name="Tang N."/>
            <person name="Kuo A."/>
            <person name="LaButti K."/>
            <person name="Drula E."/>
            <person name="Barry K."/>
            <person name="Clum A."/>
            <person name="Lipzen A."/>
            <person name="Mousain D."/>
            <person name="Ng V."/>
            <person name="Wang R."/>
            <person name="Wang X."/>
            <person name="Dai Y."/>
            <person name="Henrissat B."/>
            <person name="Grigoriev I.V."/>
            <person name="Guerin-Laguette A."/>
            <person name="Yu F."/>
            <person name="Martin F.M."/>
        </authorList>
    </citation>
    <scope>NUCLEOTIDE SEQUENCE</scope>
    <source>
        <strain evidence="2">QP</strain>
    </source>
</reference>
<dbReference type="AlphaFoldDB" id="A0AAD4LMU2"/>
<evidence type="ECO:0000256" key="1">
    <source>
        <dbReference type="SAM" id="MobiDB-lite"/>
    </source>
</evidence>
<dbReference type="EMBL" id="JAKELL010000010">
    <property type="protein sequence ID" value="KAH8996034.1"/>
    <property type="molecule type" value="Genomic_DNA"/>
</dbReference>
<protein>
    <submittedName>
        <fullName evidence="2">Uncharacterized protein</fullName>
    </submittedName>
</protein>
<evidence type="ECO:0000313" key="3">
    <source>
        <dbReference type="Proteomes" id="UP001201163"/>
    </source>
</evidence>
<evidence type="ECO:0000313" key="2">
    <source>
        <dbReference type="EMBL" id="KAH8996034.1"/>
    </source>
</evidence>